<feature type="non-terminal residue" evidence="1">
    <location>
        <position position="81"/>
    </location>
</feature>
<organism evidence="1">
    <name type="scientific">marine metagenome</name>
    <dbReference type="NCBI Taxonomy" id="408172"/>
    <lineage>
        <taxon>unclassified sequences</taxon>
        <taxon>metagenomes</taxon>
        <taxon>ecological metagenomes</taxon>
    </lineage>
</organism>
<protein>
    <submittedName>
        <fullName evidence="1">Uncharacterized protein</fullName>
    </submittedName>
</protein>
<reference evidence="1" key="1">
    <citation type="submission" date="2018-05" db="EMBL/GenBank/DDBJ databases">
        <authorList>
            <person name="Lanie J.A."/>
            <person name="Ng W.-L."/>
            <person name="Kazmierczak K.M."/>
            <person name="Andrzejewski T.M."/>
            <person name="Davidsen T.M."/>
            <person name="Wayne K.J."/>
            <person name="Tettelin H."/>
            <person name="Glass J.I."/>
            <person name="Rusch D."/>
            <person name="Podicherti R."/>
            <person name="Tsui H.-C.T."/>
            <person name="Winkler M.E."/>
        </authorList>
    </citation>
    <scope>NUCLEOTIDE SEQUENCE</scope>
</reference>
<proteinExistence type="predicted"/>
<name>A0A381X507_9ZZZZ</name>
<evidence type="ECO:0000313" key="1">
    <source>
        <dbReference type="EMBL" id="SVA59287.1"/>
    </source>
</evidence>
<gene>
    <name evidence="1" type="ORF">METZ01_LOCUS112141</name>
</gene>
<dbReference type="EMBL" id="UINC01013777">
    <property type="protein sequence ID" value="SVA59287.1"/>
    <property type="molecule type" value="Genomic_DNA"/>
</dbReference>
<sequence length="81" mass="9244">MKTKPKSFKITYSTLNTNQMERVHQKFDSALIDVKNDCGDHYSNWVNGKTIQGANTLKLRSPINQNLILGYFTQATHEQTA</sequence>
<dbReference type="AlphaFoldDB" id="A0A381X507"/>
<accession>A0A381X507</accession>